<dbReference type="InterPro" id="IPR050708">
    <property type="entry name" value="T6SS_VgrG/RHS"/>
</dbReference>
<reference evidence="3 4" key="1">
    <citation type="submission" date="2019-11" db="EMBL/GenBank/DDBJ databases">
        <authorList>
            <person name="Cao P."/>
        </authorList>
    </citation>
    <scope>NUCLEOTIDE SEQUENCE [LARGE SCALE GENOMIC DNA]</scope>
    <source>
        <strain evidence="3 4">NEAU-AAG5</strain>
    </source>
</reference>
<comment type="caution">
    <text evidence="3">The sequence shown here is derived from an EMBL/GenBank/DDBJ whole genome shotgun (WGS) entry which is preliminary data.</text>
</comment>
<dbReference type="Pfam" id="PF15656">
    <property type="entry name" value="Tox-HDC"/>
    <property type="match status" value="1"/>
</dbReference>
<dbReference type="EMBL" id="WOFH01000001">
    <property type="protein sequence ID" value="MUN35678.1"/>
    <property type="molecule type" value="Genomic_DNA"/>
</dbReference>
<evidence type="ECO:0000313" key="3">
    <source>
        <dbReference type="EMBL" id="MUN35678.1"/>
    </source>
</evidence>
<feature type="compositionally biased region" description="Polar residues" evidence="1">
    <location>
        <begin position="1037"/>
        <end position="1046"/>
    </location>
</feature>
<dbReference type="InterPro" id="IPR022385">
    <property type="entry name" value="Rhs_assc_core"/>
</dbReference>
<keyword evidence="2" id="KW-0812">Transmembrane</keyword>
<sequence>MLTRRPPLPGASRPSLLSPYPGISRRTLGVRPELQPLNGDESGYKWITVHAKTSPIRPGISGRGAVPCLPYVSVVIPRVLVREDGMDSFFTQAGNFTSAVSGGVDPRTGLFTVRIRLGVVTGNRGLGPSLPLTLLYSPLVTADVGLGRGVSLGLSTYDTREGLLALSTGEQYKALDIGTKVVLQQSKLDAVHVSRDEAGEWYRIVHKSGDVEILSGPKNAYRLKVPTVLLTPAGHRLTLEWGHEGEQARLQTIKDDCGTPLLKAAYTGKSRVTLHVLPDQAEGYEVELRLTDGLLTRVHHSGPGPQASPLEWSFASSPIGEDGTWGTWITGVTMPGGMTEKVTYSTGTEGHRFPDGSGLPVLPYVKRFVKAPGGEQPQITASYTYSGTNFLGYESGMSWDADQDHLYGVLGNYAYHSVEARECAGKTTRITRAFDRYHLQTEETTREGDCSRSVRTEYYAARGKTFAEQPPQFQLPARQSVTWDGPGGSREEVTKTTFDEWGNPTARTGPDGTVTTWAYYPAAGEEGACPPEPNGYCRLPKSVTRTAPGTSFGDEPVYKTSYRYADYDTPDPRVPRAVLKTAELRCADGELLSGQELTHSTRTGTTEEKLEFGRVTGLTETEYGPDGKPYTAAHAFTVSTDEGDGLVQVHTLKSHDGRTVTRTQVRSRFTGRLQRTEDPQGNVETMTYDRLGRPTGRVANPGTAYQAVHAVDYVISDGPGPFTATSTDPLGNQVRETLDGAARPIRRERKDRDGDGAWHDVQTLAYDAQGRVSRTRTLDYERREGQDPRQIELIRDFVYDGWGQVETTTCGDGSARLTRTDPVARTATTQLYGGGDAVTGKEVTHYNARREPVRVTRYDLEGKAASERTLDRDGWGRIRRQTDEAGNITYYDYDPRGRPARITLSDGTEINRAYEPSSPGTLITELRVGEVRYGTQEFDGLGRLTSSRSGGRTWSYGYASDSDPYPASVTAPDGQVRDYQRVRQLAGALSQVTAGPLTKDFTRHPVSGSLKAASEKQDGETRVTTDRGYHPSGLLHTDTTMPTGRPGHTTSATYTVGGLDQSFTGADGAAQQITRDIHGRISQITDPAMRASLTYDPAGRVSGWTATDRSTGYALTTTLGLDQHGRETQRTIKDNQGTAWTLAQTWQPDGRLESRVLKRGTTQLRHETFTYTKRGQLARYTCGGTQPPQDEHGNTITTQAFTHDDHGNITECKTEFATTENDTARYLFTNGADPCQLTAITHTHHTYPARTTLSYDAAGRLTTIACDDKNGNALTAAGRTLDYDTLGRLQTASSPGITSQYGFDPLDRLLIQQSGDQTSVLCYQGRALASVTESAASVRGPAPETHNTRLLRNGPARLAQHRDNGPASTLLPGSDAKNSVLIAAADRQYEEYGYTPYGYSPRGSADSILGYDGQRPDPVFGWLHLGNGYRAYSPSLMRFTTPDSLSPFDRGGINPYLYCTGDPVNHTDPTGHLSFWAWLGIGLGAAALIATAGTAAWAIAAAGTVTAAISAASATTLTMGTLGVISSSTLIASGALEETSPRASSILGWISIGTALPELVTGLGAIARGAARAAARGGAWSRPALQLAGDAGWDITRVENDLTKTGLSRYEQFDAYAFQATEYDRAGSRVWTSRANVSISDAARTAERAYDSGAQNVDVLYGLHGTNGSDWGPWLTNEEFARETADFWRELPARYHPSTRIVDLRTLRDEKALGELLFQGNTDIIVSFCYSRNNYDVMQFLGLKPVGGWSFDIAETRL</sequence>
<dbReference type="Gene3D" id="2.180.10.10">
    <property type="entry name" value="RHS repeat-associated core"/>
    <property type="match status" value="3"/>
</dbReference>
<accession>A0A7K1KU13</accession>
<dbReference type="InterPro" id="IPR031325">
    <property type="entry name" value="RHS_repeat"/>
</dbReference>
<evidence type="ECO:0008006" key="5">
    <source>
        <dbReference type="Google" id="ProtNLM"/>
    </source>
</evidence>
<dbReference type="Pfam" id="PF05593">
    <property type="entry name" value="RHS_repeat"/>
    <property type="match status" value="1"/>
</dbReference>
<dbReference type="PANTHER" id="PTHR32305">
    <property type="match status" value="1"/>
</dbReference>
<name>A0A7K1KU13_9ACTN</name>
<dbReference type="SUPFAM" id="SSF56399">
    <property type="entry name" value="ADP-ribosylation"/>
    <property type="match status" value="1"/>
</dbReference>
<gene>
    <name evidence="3" type="ORF">GNZ18_03575</name>
</gene>
<feature type="transmembrane region" description="Helical" evidence="2">
    <location>
        <begin position="1507"/>
        <end position="1526"/>
    </location>
</feature>
<feature type="compositionally biased region" description="Basic and acidic residues" evidence="1">
    <location>
        <begin position="1013"/>
        <end position="1029"/>
    </location>
</feature>
<feature type="region of interest" description="Disordered" evidence="1">
    <location>
        <begin position="1"/>
        <end position="20"/>
    </location>
</feature>
<evidence type="ECO:0000313" key="4">
    <source>
        <dbReference type="Proteomes" id="UP000432015"/>
    </source>
</evidence>
<feature type="transmembrane region" description="Helical" evidence="2">
    <location>
        <begin position="1475"/>
        <end position="1500"/>
    </location>
</feature>
<keyword evidence="2" id="KW-1133">Transmembrane helix</keyword>
<keyword evidence="4" id="KW-1185">Reference proteome</keyword>
<dbReference type="PANTHER" id="PTHR32305:SF15">
    <property type="entry name" value="PROTEIN RHSA-RELATED"/>
    <property type="match status" value="1"/>
</dbReference>
<organism evidence="3 4">
    <name type="scientific">Actinomadura litoris</name>
    <dbReference type="NCBI Taxonomy" id="2678616"/>
    <lineage>
        <taxon>Bacteria</taxon>
        <taxon>Bacillati</taxon>
        <taxon>Actinomycetota</taxon>
        <taxon>Actinomycetes</taxon>
        <taxon>Streptosporangiales</taxon>
        <taxon>Thermomonosporaceae</taxon>
        <taxon>Actinomadura</taxon>
    </lineage>
</organism>
<dbReference type="NCBIfam" id="TIGR03696">
    <property type="entry name" value="Rhs_assc_core"/>
    <property type="match status" value="1"/>
</dbReference>
<keyword evidence="2" id="KW-0472">Membrane</keyword>
<proteinExistence type="predicted"/>
<evidence type="ECO:0000256" key="2">
    <source>
        <dbReference type="SAM" id="Phobius"/>
    </source>
</evidence>
<feature type="region of interest" description="Disordered" evidence="1">
    <location>
        <begin position="1009"/>
        <end position="1046"/>
    </location>
</feature>
<feature type="transmembrane region" description="Helical" evidence="2">
    <location>
        <begin position="1546"/>
        <end position="1567"/>
    </location>
</feature>
<protein>
    <recommendedName>
        <fullName evidence="5">RHS repeat-associated core domain-containing protein</fullName>
    </recommendedName>
</protein>
<evidence type="ECO:0000256" key="1">
    <source>
        <dbReference type="SAM" id="MobiDB-lite"/>
    </source>
</evidence>
<dbReference type="InterPro" id="IPR028897">
    <property type="entry name" value="Tox-HDC_dom"/>
</dbReference>
<dbReference type="Proteomes" id="UP000432015">
    <property type="component" value="Unassembled WGS sequence"/>
</dbReference>